<dbReference type="InterPro" id="IPR001853">
    <property type="entry name" value="DSBA-like_thioredoxin_dom"/>
</dbReference>
<feature type="domain" description="DSBA-like thioredoxin" evidence="1">
    <location>
        <begin position="8"/>
        <end position="209"/>
    </location>
</feature>
<dbReference type="Proteomes" id="UP000026913">
    <property type="component" value="Chromosome"/>
</dbReference>
<organism evidence="2 3">
    <name type="scientific">Pseudomonas mandelii JR-1</name>
    <dbReference type="NCBI Taxonomy" id="1147786"/>
    <lineage>
        <taxon>Bacteria</taxon>
        <taxon>Pseudomonadati</taxon>
        <taxon>Pseudomonadota</taxon>
        <taxon>Gammaproteobacteria</taxon>
        <taxon>Pseudomonadales</taxon>
        <taxon>Pseudomonadaceae</taxon>
        <taxon>Pseudomonas</taxon>
    </lineage>
</organism>
<dbReference type="HOGENOM" id="CLU_069253_0_4_6"/>
<reference evidence="2 3" key="1">
    <citation type="journal article" date="2012" name="J. Bacteriol.">
        <title>Genome sequence of cold-adapted Pseudomonas mandelii strain JR-1.</title>
        <authorList>
            <person name="Jang S.H."/>
            <person name="Kim J."/>
            <person name="Kim J."/>
            <person name="Hong S."/>
            <person name="Lee C."/>
        </authorList>
    </citation>
    <scope>NUCLEOTIDE SEQUENCE [LARGE SCALE GENOMIC DNA]</scope>
    <source>
        <strain evidence="2 3">JR-1</strain>
    </source>
</reference>
<protein>
    <submittedName>
        <fullName evidence="2">Putative isomerase</fullName>
    </submittedName>
</protein>
<dbReference type="GO" id="GO:0016491">
    <property type="term" value="F:oxidoreductase activity"/>
    <property type="evidence" value="ECO:0007669"/>
    <property type="project" value="InterPro"/>
</dbReference>
<dbReference type="InterPro" id="IPR036249">
    <property type="entry name" value="Thioredoxin-like_sf"/>
</dbReference>
<accession>A0A024EG96</accession>
<dbReference type="EMBL" id="CP005960">
    <property type="protein sequence ID" value="AHZ71807.1"/>
    <property type="molecule type" value="Genomic_DNA"/>
</dbReference>
<evidence type="ECO:0000313" key="2">
    <source>
        <dbReference type="EMBL" id="AHZ71807.1"/>
    </source>
</evidence>
<keyword evidence="2" id="KW-0413">Isomerase</keyword>
<name>A0A024EG96_9PSED</name>
<evidence type="ECO:0000313" key="3">
    <source>
        <dbReference type="Proteomes" id="UP000026913"/>
    </source>
</evidence>
<sequence>MMSTPLKIDFVSDVSCPWCVVGLYGLTRALDFLGDEVQAEIRFQPFELNPKMGPEGQNITEHITEKYGSTPEQSQKNREMIRARGAEVGFAFRTDGNSRIYNTFDAHRLLFWAGLEGLQFNLKEALFKAYFTEGGNPSDHKQLALMAESVGLDRQRAEAILASDEFATEVLKEEKLWLARGVSSVPTVVFNGQYAVTGGQPVETFVGAIRQIMSESKGGTVS</sequence>
<dbReference type="SUPFAM" id="SSF52833">
    <property type="entry name" value="Thioredoxin-like"/>
    <property type="match status" value="1"/>
</dbReference>
<proteinExistence type="predicted"/>
<dbReference type="Pfam" id="PF01323">
    <property type="entry name" value="DSBA"/>
    <property type="match status" value="1"/>
</dbReference>
<dbReference type="AlphaFoldDB" id="A0A024EG96"/>
<evidence type="ECO:0000259" key="1">
    <source>
        <dbReference type="Pfam" id="PF01323"/>
    </source>
</evidence>
<dbReference type="GO" id="GO:0016853">
    <property type="term" value="F:isomerase activity"/>
    <property type="evidence" value="ECO:0007669"/>
    <property type="project" value="UniProtKB-KW"/>
</dbReference>
<gene>
    <name evidence="2" type="ORF">OU5_4728</name>
</gene>
<dbReference type="Gene3D" id="3.40.30.10">
    <property type="entry name" value="Glutaredoxin"/>
    <property type="match status" value="1"/>
</dbReference>
<dbReference type="CDD" id="cd03024">
    <property type="entry name" value="DsbA_FrnE"/>
    <property type="match status" value="1"/>
</dbReference>
<dbReference type="KEGG" id="pman:OU5_4728"/>